<evidence type="ECO:0000313" key="2">
    <source>
        <dbReference type="Proteomes" id="UP000265520"/>
    </source>
</evidence>
<feature type="non-terminal residue" evidence="1">
    <location>
        <position position="1"/>
    </location>
</feature>
<keyword evidence="2" id="KW-1185">Reference proteome</keyword>
<organism evidence="1 2">
    <name type="scientific">Trifolium medium</name>
    <dbReference type="NCBI Taxonomy" id="97028"/>
    <lineage>
        <taxon>Eukaryota</taxon>
        <taxon>Viridiplantae</taxon>
        <taxon>Streptophyta</taxon>
        <taxon>Embryophyta</taxon>
        <taxon>Tracheophyta</taxon>
        <taxon>Spermatophyta</taxon>
        <taxon>Magnoliopsida</taxon>
        <taxon>eudicotyledons</taxon>
        <taxon>Gunneridae</taxon>
        <taxon>Pentapetalae</taxon>
        <taxon>rosids</taxon>
        <taxon>fabids</taxon>
        <taxon>Fabales</taxon>
        <taxon>Fabaceae</taxon>
        <taxon>Papilionoideae</taxon>
        <taxon>50 kb inversion clade</taxon>
        <taxon>NPAAA clade</taxon>
        <taxon>Hologalegina</taxon>
        <taxon>IRL clade</taxon>
        <taxon>Trifolieae</taxon>
        <taxon>Trifolium</taxon>
    </lineage>
</organism>
<dbReference type="AlphaFoldDB" id="A0A392VUZ0"/>
<sequence length="64" mass="7512">RFLVRLLDRQCCQPVLVLVRSPPEKGQDRTNVEENGGRCHDRRHHGCVVHWPWMMVENLIGFCS</sequence>
<name>A0A392VUZ0_9FABA</name>
<proteinExistence type="predicted"/>
<comment type="caution">
    <text evidence="1">The sequence shown here is derived from an EMBL/GenBank/DDBJ whole genome shotgun (WGS) entry which is preliminary data.</text>
</comment>
<accession>A0A392VUZ0</accession>
<dbReference type="Proteomes" id="UP000265520">
    <property type="component" value="Unassembled WGS sequence"/>
</dbReference>
<dbReference type="EMBL" id="LXQA011267708">
    <property type="protein sequence ID" value="MCI91279.1"/>
    <property type="molecule type" value="Genomic_DNA"/>
</dbReference>
<reference evidence="1 2" key="1">
    <citation type="journal article" date="2018" name="Front. Plant Sci.">
        <title>Red Clover (Trifolium pratense) and Zigzag Clover (T. medium) - A Picture of Genomic Similarities and Differences.</title>
        <authorList>
            <person name="Dluhosova J."/>
            <person name="Istvanek J."/>
            <person name="Nedelnik J."/>
            <person name="Repkova J."/>
        </authorList>
    </citation>
    <scope>NUCLEOTIDE SEQUENCE [LARGE SCALE GENOMIC DNA]</scope>
    <source>
        <strain evidence="2">cv. 10/8</strain>
        <tissue evidence="1">Leaf</tissue>
    </source>
</reference>
<protein>
    <submittedName>
        <fullName evidence="1">Uncharacterized protein</fullName>
    </submittedName>
</protein>
<evidence type="ECO:0000313" key="1">
    <source>
        <dbReference type="EMBL" id="MCI91279.1"/>
    </source>
</evidence>